<accession>A0A316DP65</accession>
<dbReference type="OrthoDB" id="769662at2"/>
<keyword evidence="6" id="KW-1185">Reference proteome</keyword>
<evidence type="ECO:0000313" key="6">
    <source>
        <dbReference type="Proteomes" id="UP000245430"/>
    </source>
</evidence>
<dbReference type="RefSeq" id="WP_109681691.1">
    <property type="nucleotide sequence ID" value="NZ_QGGP01000002.1"/>
</dbReference>
<dbReference type="AlphaFoldDB" id="A0A316DP65"/>
<dbReference type="InterPro" id="IPR002577">
    <property type="entry name" value="HTH_HxlR"/>
</dbReference>
<dbReference type="InterPro" id="IPR036388">
    <property type="entry name" value="WH-like_DNA-bd_sf"/>
</dbReference>
<reference evidence="5 6" key="1">
    <citation type="submission" date="2018-05" db="EMBL/GenBank/DDBJ databases">
        <title>Genomic Encyclopedia of Archaeal and Bacterial Type Strains, Phase II (KMG-II): from individual species to whole genera.</title>
        <authorList>
            <person name="Goeker M."/>
        </authorList>
    </citation>
    <scope>NUCLEOTIDE SEQUENCE [LARGE SCALE GENOMIC DNA]</scope>
    <source>
        <strain evidence="5 6">DSM 22637</strain>
    </source>
</reference>
<evidence type="ECO:0000256" key="3">
    <source>
        <dbReference type="ARBA" id="ARBA00023163"/>
    </source>
</evidence>
<dbReference type="Pfam" id="PF01638">
    <property type="entry name" value="HxlR"/>
    <property type="match status" value="1"/>
</dbReference>
<evidence type="ECO:0000256" key="2">
    <source>
        <dbReference type="ARBA" id="ARBA00023125"/>
    </source>
</evidence>
<comment type="caution">
    <text evidence="5">The sequence shown here is derived from an EMBL/GenBank/DDBJ whole genome shotgun (WGS) entry which is preliminary data.</text>
</comment>
<protein>
    <submittedName>
        <fullName evidence="5">HxlR family transcriptional regulator</fullName>
    </submittedName>
</protein>
<keyword evidence="1" id="KW-0805">Transcription regulation</keyword>
<name>A0A316DP65_9FLAO</name>
<dbReference type="SUPFAM" id="SSF46785">
    <property type="entry name" value="Winged helix' DNA-binding domain"/>
    <property type="match status" value="1"/>
</dbReference>
<keyword evidence="2" id="KW-0238">DNA-binding</keyword>
<evidence type="ECO:0000313" key="5">
    <source>
        <dbReference type="EMBL" id="PWK19814.1"/>
    </source>
</evidence>
<feature type="domain" description="HTH hxlR-type" evidence="4">
    <location>
        <begin position="13"/>
        <end position="117"/>
    </location>
</feature>
<dbReference type="PANTHER" id="PTHR33204">
    <property type="entry name" value="TRANSCRIPTIONAL REGULATOR, MARR FAMILY"/>
    <property type="match status" value="1"/>
</dbReference>
<dbReference type="InterPro" id="IPR036390">
    <property type="entry name" value="WH_DNA-bd_sf"/>
</dbReference>
<dbReference type="PROSITE" id="PS51118">
    <property type="entry name" value="HTH_HXLR"/>
    <property type="match status" value="1"/>
</dbReference>
<organism evidence="5 6">
    <name type="scientific">Xanthomarina spongicola</name>
    <dbReference type="NCBI Taxonomy" id="570520"/>
    <lineage>
        <taxon>Bacteria</taxon>
        <taxon>Pseudomonadati</taxon>
        <taxon>Bacteroidota</taxon>
        <taxon>Flavobacteriia</taxon>
        <taxon>Flavobacteriales</taxon>
        <taxon>Flavobacteriaceae</taxon>
        <taxon>Xanthomarina</taxon>
    </lineage>
</organism>
<dbReference type="EMBL" id="QGGP01000002">
    <property type="protein sequence ID" value="PWK19814.1"/>
    <property type="molecule type" value="Genomic_DNA"/>
</dbReference>
<dbReference type="Gene3D" id="1.10.10.10">
    <property type="entry name" value="Winged helix-like DNA-binding domain superfamily/Winged helix DNA-binding domain"/>
    <property type="match status" value="1"/>
</dbReference>
<gene>
    <name evidence="5" type="ORF">LX78_01164</name>
</gene>
<dbReference type="Proteomes" id="UP000245430">
    <property type="component" value="Unassembled WGS sequence"/>
</dbReference>
<dbReference type="GO" id="GO:0003677">
    <property type="term" value="F:DNA binding"/>
    <property type="evidence" value="ECO:0007669"/>
    <property type="project" value="UniProtKB-KW"/>
</dbReference>
<sequence>MKLEDNLVLSDQCVEQILAIKDTMELITGKWKILIVVTLLLNGTMRFMELKKALNGIASKKLSKDLQDLEINKLINRKVVKSKPITVEYSITEHGRSLDNLIAELMDWGLNHRKKIIKS</sequence>
<evidence type="ECO:0000259" key="4">
    <source>
        <dbReference type="PROSITE" id="PS51118"/>
    </source>
</evidence>
<keyword evidence="3" id="KW-0804">Transcription</keyword>
<proteinExistence type="predicted"/>
<evidence type="ECO:0000256" key="1">
    <source>
        <dbReference type="ARBA" id="ARBA00023015"/>
    </source>
</evidence>